<dbReference type="KEGG" id="nli:G3M70_02790"/>
<evidence type="ECO:0000256" key="4">
    <source>
        <dbReference type="ARBA" id="ARBA00023014"/>
    </source>
</evidence>
<evidence type="ECO:0000259" key="5">
    <source>
        <dbReference type="SMART" id="SM00704"/>
    </source>
</evidence>
<dbReference type="Gene3D" id="3.40.5.90">
    <property type="entry name" value="CDGSH iron-sulfur domain, mitoNEET-type"/>
    <property type="match status" value="2"/>
</dbReference>
<dbReference type="Pfam" id="PF09360">
    <property type="entry name" value="zf-CDGSH"/>
    <property type="match status" value="2"/>
</dbReference>
<dbReference type="GO" id="GO:0051537">
    <property type="term" value="F:2 iron, 2 sulfur cluster binding"/>
    <property type="evidence" value="ECO:0007669"/>
    <property type="project" value="UniProtKB-KW"/>
</dbReference>
<evidence type="ECO:0000313" key="6">
    <source>
        <dbReference type="EMBL" id="QPJ63688.1"/>
    </source>
</evidence>
<evidence type="ECO:0000256" key="2">
    <source>
        <dbReference type="ARBA" id="ARBA00022723"/>
    </source>
</evidence>
<keyword evidence="2" id="KW-0479">Metal-binding</keyword>
<accession>A0A7T0BZC3</accession>
<dbReference type="InterPro" id="IPR052950">
    <property type="entry name" value="CISD"/>
</dbReference>
<name>A0A7T0BZC3_9BACT</name>
<reference evidence="6 7" key="1">
    <citation type="submission" date="2020-02" db="EMBL/GenBank/DDBJ databases">
        <title>Genomic and physiological characterization of two novel Nitrospinaceae genera.</title>
        <authorList>
            <person name="Mueller A.J."/>
            <person name="Jung M.-Y."/>
            <person name="Strachan C.R."/>
            <person name="Herbold C.W."/>
            <person name="Kirkegaard R.H."/>
            <person name="Daims H."/>
        </authorList>
    </citation>
    <scope>NUCLEOTIDE SEQUENCE [LARGE SCALE GENOMIC DNA]</scope>
    <source>
        <strain evidence="6">EB</strain>
    </source>
</reference>
<dbReference type="PANTHER" id="PTHR46491">
    <property type="entry name" value="CDGSH IRON SULFUR DOMAIN PROTEIN HOMOLOG"/>
    <property type="match status" value="1"/>
</dbReference>
<organism evidence="6 7">
    <name type="scientific">Candidatus Nitronauta litoralis</name>
    <dbReference type="NCBI Taxonomy" id="2705533"/>
    <lineage>
        <taxon>Bacteria</taxon>
        <taxon>Pseudomonadati</taxon>
        <taxon>Nitrospinota/Tectimicrobiota group</taxon>
        <taxon>Nitrospinota</taxon>
        <taxon>Nitrospinia</taxon>
        <taxon>Nitrospinales</taxon>
        <taxon>Nitrospinaceae</taxon>
        <taxon>Candidatus Nitronauta</taxon>
    </lineage>
</organism>
<proteinExistence type="predicted"/>
<dbReference type="SMART" id="SM00704">
    <property type="entry name" value="ZnF_CDGSH"/>
    <property type="match status" value="2"/>
</dbReference>
<dbReference type="Proteomes" id="UP000594688">
    <property type="component" value="Chromosome"/>
</dbReference>
<dbReference type="GO" id="GO:0005737">
    <property type="term" value="C:cytoplasm"/>
    <property type="evidence" value="ECO:0007669"/>
    <property type="project" value="UniProtKB-ARBA"/>
</dbReference>
<sequence length="74" mass="8192">MKPKKEPLVIKEEEELAICTCGQSGHWPLCDASHHSLGGAGPELISLDKEKTYLLCQCHRTKNPPYCDGSHNSM</sequence>
<feature type="domain" description="Iron-binding zinc finger CDGSH type" evidence="5">
    <location>
        <begin position="5"/>
        <end position="40"/>
    </location>
</feature>
<evidence type="ECO:0000256" key="1">
    <source>
        <dbReference type="ARBA" id="ARBA00022714"/>
    </source>
</evidence>
<evidence type="ECO:0000313" key="7">
    <source>
        <dbReference type="Proteomes" id="UP000594688"/>
    </source>
</evidence>
<feature type="domain" description="Iron-binding zinc finger CDGSH type" evidence="5">
    <location>
        <begin position="41"/>
        <end position="74"/>
    </location>
</feature>
<evidence type="ECO:0000256" key="3">
    <source>
        <dbReference type="ARBA" id="ARBA00023004"/>
    </source>
</evidence>
<dbReference type="InterPro" id="IPR042216">
    <property type="entry name" value="MitoNEET_CISD"/>
</dbReference>
<keyword evidence="1" id="KW-0001">2Fe-2S</keyword>
<keyword evidence="4" id="KW-0411">Iron-sulfur</keyword>
<dbReference type="PANTHER" id="PTHR46491:SF3">
    <property type="entry name" value="CDGSH IRON-SULFUR DOMAIN-CONTAINING PROTEIN 3, MITOCHONDRIAL"/>
    <property type="match status" value="1"/>
</dbReference>
<dbReference type="GO" id="GO:0046872">
    <property type="term" value="F:metal ion binding"/>
    <property type="evidence" value="ECO:0007669"/>
    <property type="project" value="UniProtKB-KW"/>
</dbReference>
<dbReference type="AlphaFoldDB" id="A0A7T0BZC3"/>
<gene>
    <name evidence="6" type="ORF">G3M70_02790</name>
</gene>
<protein>
    <submittedName>
        <fullName evidence="6">CDGSH iron-sulfur domain-containing protein</fullName>
    </submittedName>
</protein>
<keyword evidence="3" id="KW-0408">Iron</keyword>
<dbReference type="EMBL" id="CP048685">
    <property type="protein sequence ID" value="QPJ63688.1"/>
    <property type="molecule type" value="Genomic_DNA"/>
</dbReference>
<dbReference type="InterPro" id="IPR018967">
    <property type="entry name" value="FeS-contain_CDGSH-typ"/>
</dbReference>